<dbReference type="Proteomes" id="UP000001292">
    <property type="component" value="Unassembled WGS sequence"/>
</dbReference>
<feature type="region of interest" description="Disordered" evidence="1">
    <location>
        <begin position="60"/>
        <end position="119"/>
    </location>
</feature>
<dbReference type="OMA" id="GARTKWY"/>
<dbReference type="AlphaFoldDB" id="B4IMZ3"/>
<feature type="region of interest" description="Disordered" evidence="1">
    <location>
        <begin position="214"/>
        <end position="246"/>
    </location>
</feature>
<sequence length="300" mass="32463">MQNIDVMPGTGTHMREGQRISLPGYSTYHAIHPSGNSRGLSGARTKWYLRYLQQGKSPGEAFSLAKTPQPLEQRPNSASKRANSTLTPPTETPKRQKVEKSRPPTGPFDGPSTSRTATATEVRKQSYAAVTGAIKVSVVPEGYPKIDLSSENLSQLEDPLLEEIGEDPEDGSLLSLGIDDNSCAKIFTSDHKLSFRFGDISVCGLKKAKAIKAGTRRVETPRNLPVSAEKEKPDKLSESSEDLADDEDLDATVIEMGDHTPISSQELGMELDLLSEEEAVPADGDLGISRSVTPTMETII</sequence>
<gene>
    <name evidence="2" type="primary">Dsec\GM15029</name>
    <name evidence="2" type="ORF">Dsec_GM15029</name>
</gene>
<reference evidence="2 3" key="1">
    <citation type="journal article" date="2007" name="Nature">
        <title>Evolution of genes and genomes on the Drosophila phylogeny.</title>
        <authorList>
            <consortium name="Drosophila 12 Genomes Consortium"/>
            <person name="Clark A.G."/>
            <person name="Eisen M.B."/>
            <person name="Smith D.R."/>
            <person name="Bergman C.M."/>
            <person name="Oliver B."/>
            <person name="Markow T.A."/>
            <person name="Kaufman T.C."/>
            <person name="Kellis M."/>
            <person name="Gelbart W."/>
            <person name="Iyer V.N."/>
            <person name="Pollard D.A."/>
            <person name="Sackton T.B."/>
            <person name="Larracuente A.M."/>
            <person name="Singh N.D."/>
            <person name="Abad J.P."/>
            <person name="Abt D.N."/>
            <person name="Adryan B."/>
            <person name="Aguade M."/>
            <person name="Akashi H."/>
            <person name="Anderson W.W."/>
            <person name="Aquadro C.F."/>
            <person name="Ardell D.H."/>
            <person name="Arguello R."/>
            <person name="Artieri C.G."/>
            <person name="Barbash D.A."/>
            <person name="Barker D."/>
            <person name="Barsanti P."/>
            <person name="Batterham P."/>
            <person name="Batzoglou S."/>
            <person name="Begun D."/>
            <person name="Bhutkar A."/>
            <person name="Blanco E."/>
            <person name="Bosak S.A."/>
            <person name="Bradley R.K."/>
            <person name="Brand A.D."/>
            <person name="Brent M.R."/>
            <person name="Brooks A.N."/>
            <person name="Brown R.H."/>
            <person name="Butlin R.K."/>
            <person name="Caggese C."/>
            <person name="Calvi B.R."/>
            <person name="Bernardo de Carvalho A."/>
            <person name="Caspi A."/>
            <person name="Castrezana S."/>
            <person name="Celniker S.E."/>
            <person name="Chang J.L."/>
            <person name="Chapple C."/>
            <person name="Chatterji S."/>
            <person name="Chinwalla A."/>
            <person name="Civetta A."/>
            <person name="Clifton S.W."/>
            <person name="Comeron J.M."/>
            <person name="Costello J.C."/>
            <person name="Coyne J.A."/>
            <person name="Daub J."/>
            <person name="David R.G."/>
            <person name="Delcher A.L."/>
            <person name="Delehaunty K."/>
            <person name="Do C.B."/>
            <person name="Ebling H."/>
            <person name="Edwards K."/>
            <person name="Eickbush T."/>
            <person name="Evans J.D."/>
            <person name="Filipski A."/>
            <person name="Findeiss S."/>
            <person name="Freyhult E."/>
            <person name="Fulton L."/>
            <person name="Fulton R."/>
            <person name="Garcia A.C."/>
            <person name="Gardiner A."/>
            <person name="Garfield D.A."/>
            <person name="Garvin B.E."/>
            <person name="Gibson G."/>
            <person name="Gilbert D."/>
            <person name="Gnerre S."/>
            <person name="Godfrey J."/>
            <person name="Good R."/>
            <person name="Gotea V."/>
            <person name="Gravely B."/>
            <person name="Greenberg A.J."/>
            <person name="Griffiths-Jones S."/>
            <person name="Gross S."/>
            <person name="Guigo R."/>
            <person name="Gustafson E.A."/>
            <person name="Haerty W."/>
            <person name="Hahn M.W."/>
            <person name="Halligan D.L."/>
            <person name="Halpern A.L."/>
            <person name="Halter G.M."/>
            <person name="Han M.V."/>
            <person name="Heger A."/>
            <person name="Hillier L."/>
            <person name="Hinrichs A.S."/>
            <person name="Holmes I."/>
            <person name="Hoskins R.A."/>
            <person name="Hubisz M.J."/>
            <person name="Hultmark D."/>
            <person name="Huntley M.A."/>
            <person name="Jaffe D.B."/>
            <person name="Jagadeeshan S."/>
            <person name="Jeck W.R."/>
            <person name="Johnson J."/>
            <person name="Jones C.D."/>
            <person name="Jordan W.C."/>
            <person name="Karpen G.H."/>
            <person name="Kataoka E."/>
            <person name="Keightley P.D."/>
            <person name="Kheradpour P."/>
            <person name="Kirkness E.F."/>
            <person name="Koerich L.B."/>
            <person name="Kristiansen K."/>
            <person name="Kudrna D."/>
            <person name="Kulathinal R.J."/>
            <person name="Kumar S."/>
            <person name="Kwok R."/>
            <person name="Lander E."/>
            <person name="Langley C.H."/>
            <person name="Lapoint R."/>
            <person name="Lazzaro B.P."/>
            <person name="Lee S.J."/>
            <person name="Levesque L."/>
            <person name="Li R."/>
            <person name="Lin C.F."/>
            <person name="Lin M.F."/>
            <person name="Lindblad-Toh K."/>
            <person name="Llopart A."/>
            <person name="Long M."/>
            <person name="Low L."/>
            <person name="Lozovsky E."/>
            <person name="Lu J."/>
            <person name="Luo M."/>
            <person name="Machado C.A."/>
            <person name="Makalowski W."/>
            <person name="Marzo M."/>
            <person name="Matsuda M."/>
            <person name="Matzkin L."/>
            <person name="McAllister B."/>
            <person name="McBride C.S."/>
            <person name="McKernan B."/>
            <person name="McKernan K."/>
            <person name="Mendez-Lago M."/>
            <person name="Minx P."/>
            <person name="Mollenhauer M.U."/>
            <person name="Montooth K."/>
            <person name="Mount S.M."/>
            <person name="Mu X."/>
            <person name="Myers E."/>
            <person name="Negre B."/>
            <person name="Newfeld S."/>
            <person name="Nielsen R."/>
            <person name="Noor M.A."/>
            <person name="O'Grady P."/>
            <person name="Pachter L."/>
            <person name="Papaceit M."/>
            <person name="Parisi M.J."/>
            <person name="Parisi M."/>
            <person name="Parts L."/>
            <person name="Pedersen J.S."/>
            <person name="Pesole G."/>
            <person name="Phillippy A.M."/>
            <person name="Ponting C.P."/>
            <person name="Pop M."/>
            <person name="Porcelli D."/>
            <person name="Powell J.R."/>
            <person name="Prohaska S."/>
            <person name="Pruitt K."/>
            <person name="Puig M."/>
            <person name="Quesneville H."/>
            <person name="Ram K.R."/>
            <person name="Rand D."/>
            <person name="Rasmussen M.D."/>
            <person name="Reed L.K."/>
            <person name="Reenan R."/>
            <person name="Reily A."/>
            <person name="Remington K.A."/>
            <person name="Rieger T.T."/>
            <person name="Ritchie M.G."/>
            <person name="Robin C."/>
            <person name="Rogers Y.H."/>
            <person name="Rohde C."/>
            <person name="Rozas J."/>
            <person name="Rubenfield M.J."/>
            <person name="Ruiz A."/>
            <person name="Russo S."/>
            <person name="Salzberg S.L."/>
            <person name="Sanchez-Gracia A."/>
            <person name="Saranga D.J."/>
            <person name="Sato H."/>
            <person name="Schaeffer S.W."/>
            <person name="Schatz M.C."/>
            <person name="Schlenke T."/>
            <person name="Schwartz R."/>
            <person name="Segarra C."/>
            <person name="Singh R.S."/>
            <person name="Sirot L."/>
            <person name="Sirota M."/>
            <person name="Sisneros N.B."/>
            <person name="Smith C.D."/>
            <person name="Smith T.F."/>
            <person name="Spieth J."/>
            <person name="Stage D.E."/>
            <person name="Stark A."/>
            <person name="Stephan W."/>
            <person name="Strausberg R.L."/>
            <person name="Strempel S."/>
            <person name="Sturgill D."/>
            <person name="Sutton G."/>
            <person name="Sutton G.G."/>
            <person name="Tao W."/>
            <person name="Teichmann S."/>
            <person name="Tobari Y.N."/>
            <person name="Tomimura Y."/>
            <person name="Tsolas J.M."/>
            <person name="Valente V.L."/>
            <person name="Venter E."/>
            <person name="Venter J.C."/>
            <person name="Vicario S."/>
            <person name="Vieira F.G."/>
            <person name="Vilella A.J."/>
            <person name="Villasante A."/>
            <person name="Walenz B."/>
            <person name="Wang J."/>
            <person name="Wasserman M."/>
            <person name="Watts T."/>
            <person name="Wilson D."/>
            <person name="Wilson R.K."/>
            <person name="Wing R.A."/>
            <person name="Wolfner M.F."/>
            <person name="Wong A."/>
            <person name="Wong G.K."/>
            <person name="Wu C.I."/>
            <person name="Wu G."/>
            <person name="Yamamoto D."/>
            <person name="Yang H.P."/>
            <person name="Yang S.P."/>
            <person name="Yorke J.A."/>
            <person name="Yoshida K."/>
            <person name="Zdobnov E."/>
            <person name="Zhang P."/>
            <person name="Zhang Y."/>
            <person name="Zimin A.V."/>
            <person name="Baldwin J."/>
            <person name="Abdouelleil A."/>
            <person name="Abdulkadir J."/>
            <person name="Abebe A."/>
            <person name="Abera B."/>
            <person name="Abreu J."/>
            <person name="Acer S.C."/>
            <person name="Aftuck L."/>
            <person name="Alexander A."/>
            <person name="An P."/>
            <person name="Anderson E."/>
            <person name="Anderson S."/>
            <person name="Arachi H."/>
            <person name="Azer M."/>
            <person name="Bachantsang P."/>
            <person name="Barry A."/>
            <person name="Bayul T."/>
            <person name="Berlin A."/>
            <person name="Bessette D."/>
            <person name="Bloom T."/>
            <person name="Blye J."/>
            <person name="Boguslavskiy L."/>
            <person name="Bonnet C."/>
            <person name="Boukhgalter B."/>
            <person name="Bourzgui I."/>
            <person name="Brown A."/>
            <person name="Cahill P."/>
            <person name="Channer S."/>
            <person name="Cheshatsang Y."/>
            <person name="Chuda L."/>
            <person name="Citroen M."/>
            <person name="Collymore A."/>
            <person name="Cooke P."/>
            <person name="Costello M."/>
            <person name="D'Aco K."/>
            <person name="Daza R."/>
            <person name="De Haan G."/>
            <person name="DeGray S."/>
            <person name="DeMaso C."/>
            <person name="Dhargay N."/>
            <person name="Dooley K."/>
            <person name="Dooley E."/>
            <person name="Doricent M."/>
            <person name="Dorje P."/>
            <person name="Dorjee K."/>
            <person name="Dupes A."/>
            <person name="Elong R."/>
            <person name="Falk J."/>
            <person name="Farina A."/>
            <person name="Faro S."/>
            <person name="Ferguson D."/>
            <person name="Fisher S."/>
            <person name="Foley C.D."/>
            <person name="Franke A."/>
            <person name="Friedrich D."/>
            <person name="Gadbois L."/>
            <person name="Gearin G."/>
            <person name="Gearin C.R."/>
            <person name="Giannoukos G."/>
            <person name="Goode T."/>
            <person name="Graham J."/>
            <person name="Grandbois E."/>
            <person name="Grewal S."/>
            <person name="Gyaltsen K."/>
            <person name="Hafez N."/>
            <person name="Hagos B."/>
            <person name="Hall J."/>
            <person name="Henson C."/>
            <person name="Hollinger A."/>
            <person name="Honan T."/>
            <person name="Huard M.D."/>
            <person name="Hughes L."/>
            <person name="Hurhula B."/>
            <person name="Husby M.E."/>
            <person name="Kamat A."/>
            <person name="Kanga B."/>
            <person name="Kashin S."/>
            <person name="Khazanovich D."/>
            <person name="Kisner P."/>
            <person name="Lance K."/>
            <person name="Lara M."/>
            <person name="Lee W."/>
            <person name="Lennon N."/>
            <person name="Letendre F."/>
            <person name="LeVine R."/>
            <person name="Lipovsky A."/>
            <person name="Liu X."/>
            <person name="Liu J."/>
            <person name="Liu S."/>
            <person name="Lokyitsang T."/>
            <person name="Lokyitsang Y."/>
            <person name="Lubonja R."/>
            <person name="Lui A."/>
            <person name="MacDonald P."/>
            <person name="Magnisalis V."/>
            <person name="Maru K."/>
            <person name="Matthews C."/>
            <person name="McCusker W."/>
            <person name="McDonough S."/>
            <person name="Mehta T."/>
            <person name="Meldrim J."/>
            <person name="Meneus L."/>
            <person name="Mihai O."/>
            <person name="Mihalev A."/>
            <person name="Mihova T."/>
            <person name="Mittelman R."/>
            <person name="Mlenga V."/>
            <person name="Montmayeur A."/>
            <person name="Mulrain L."/>
            <person name="Navidi A."/>
            <person name="Naylor J."/>
            <person name="Negash T."/>
            <person name="Nguyen T."/>
            <person name="Nguyen N."/>
            <person name="Nicol R."/>
            <person name="Norbu C."/>
            <person name="Norbu N."/>
            <person name="Novod N."/>
            <person name="O'Neill B."/>
            <person name="Osman S."/>
            <person name="Markiewicz E."/>
            <person name="Oyono O.L."/>
            <person name="Patti C."/>
            <person name="Phunkhang P."/>
            <person name="Pierre F."/>
            <person name="Priest M."/>
            <person name="Raghuraman S."/>
            <person name="Rege F."/>
            <person name="Reyes R."/>
            <person name="Rise C."/>
            <person name="Rogov P."/>
            <person name="Ross K."/>
            <person name="Ryan E."/>
            <person name="Settipalli S."/>
            <person name="Shea T."/>
            <person name="Sherpa N."/>
            <person name="Shi L."/>
            <person name="Shih D."/>
            <person name="Sparrow T."/>
            <person name="Spaulding J."/>
            <person name="Stalker J."/>
            <person name="Stange-Thomann N."/>
            <person name="Stavropoulos S."/>
            <person name="Stone C."/>
            <person name="Strader C."/>
            <person name="Tesfaye S."/>
            <person name="Thomson T."/>
            <person name="Thoulutsang Y."/>
            <person name="Thoulutsang D."/>
            <person name="Topham K."/>
            <person name="Topping I."/>
            <person name="Tsamla T."/>
            <person name="Vassiliev H."/>
            <person name="Vo A."/>
            <person name="Wangchuk T."/>
            <person name="Wangdi T."/>
            <person name="Weiand M."/>
            <person name="Wilkinson J."/>
            <person name="Wilson A."/>
            <person name="Yadav S."/>
            <person name="Young G."/>
            <person name="Yu Q."/>
            <person name="Zembek L."/>
            <person name="Zhong D."/>
            <person name="Zimmer A."/>
            <person name="Zwirko Z."/>
            <person name="Jaffe D.B."/>
            <person name="Alvarez P."/>
            <person name="Brockman W."/>
            <person name="Butler J."/>
            <person name="Chin C."/>
            <person name="Gnerre S."/>
            <person name="Grabherr M."/>
            <person name="Kleber M."/>
            <person name="Mauceli E."/>
            <person name="MacCallum I."/>
        </authorList>
    </citation>
    <scope>NUCLEOTIDE SEQUENCE [LARGE SCALE GENOMIC DNA]</scope>
    <source>
        <strain evidence="3">Rob3c / Tucson 14021-0248.25</strain>
    </source>
</reference>
<name>B4IMZ3_DROSE</name>
<evidence type="ECO:0000256" key="1">
    <source>
        <dbReference type="SAM" id="MobiDB-lite"/>
    </source>
</evidence>
<dbReference type="HOGENOM" id="CLU_783623_0_0_1"/>
<organism evidence="3">
    <name type="scientific">Drosophila sechellia</name>
    <name type="common">Fruit fly</name>
    <dbReference type="NCBI Taxonomy" id="7238"/>
    <lineage>
        <taxon>Eukaryota</taxon>
        <taxon>Metazoa</taxon>
        <taxon>Ecdysozoa</taxon>
        <taxon>Arthropoda</taxon>
        <taxon>Hexapoda</taxon>
        <taxon>Insecta</taxon>
        <taxon>Pterygota</taxon>
        <taxon>Neoptera</taxon>
        <taxon>Endopterygota</taxon>
        <taxon>Diptera</taxon>
        <taxon>Brachycera</taxon>
        <taxon>Muscomorpha</taxon>
        <taxon>Ephydroidea</taxon>
        <taxon>Drosophilidae</taxon>
        <taxon>Drosophila</taxon>
        <taxon>Sophophora</taxon>
    </lineage>
</organism>
<dbReference type="EMBL" id="CH481262">
    <property type="protein sequence ID" value="EDW52862.1"/>
    <property type="molecule type" value="Genomic_DNA"/>
</dbReference>
<keyword evidence="3" id="KW-1185">Reference proteome</keyword>
<feature type="compositionally biased region" description="Polar residues" evidence="1">
    <location>
        <begin position="74"/>
        <end position="89"/>
    </location>
</feature>
<proteinExistence type="predicted"/>
<dbReference type="PhylomeDB" id="B4IMZ3"/>
<evidence type="ECO:0000313" key="2">
    <source>
        <dbReference type="EMBL" id="EDW52862.1"/>
    </source>
</evidence>
<protein>
    <submittedName>
        <fullName evidence="2">GM15029</fullName>
    </submittedName>
</protein>
<feature type="compositionally biased region" description="Basic and acidic residues" evidence="1">
    <location>
        <begin position="228"/>
        <end position="238"/>
    </location>
</feature>
<evidence type="ECO:0000313" key="3">
    <source>
        <dbReference type="Proteomes" id="UP000001292"/>
    </source>
</evidence>
<feature type="compositionally biased region" description="Basic and acidic residues" evidence="1">
    <location>
        <begin position="92"/>
        <end position="102"/>
    </location>
</feature>
<accession>B4IMZ3</accession>